<dbReference type="EMBL" id="QJKJ01011788">
    <property type="protein sequence ID" value="RDX70231.1"/>
    <property type="molecule type" value="Genomic_DNA"/>
</dbReference>
<proteinExistence type="predicted"/>
<gene>
    <name evidence="1" type="ORF">CR513_50549</name>
</gene>
<dbReference type="OrthoDB" id="2431547at2759"/>
<evidence type="ECO:0000313" key="2">
    <source>
        <dbReference type="Proteomes" id="UP000257109"/>
    </source>
</evidence>
<dbReference type="Gene3D" id="3.30.70.270">
    <property type="match status" value="1"/>
</dbReference>
<sequence>MDCKPINSIMVRYRHPIPCVDDLLDELYGACVFPKLICEVGIIRLRSKSTQLRPEVSRPDEADSVSAC</sequence>
<dbReference type="InterPro" id="IPR043128">
    <property type="entry name" value="Rev_trsase/Diguanyl_cyclase"/>
</dbReference>
<protein>
    <submittedName>
        <fullName evidence="1">Uncharacterized protein</fullName>
    </submittedName>
</protein>
<evidence type="ECO:0000313" key="1">
    <source>
        <dbReference type="EMBL" id="RDX70231.1"/>
    </source>
</evidence>
<feature type="non-terminal residue" evidence="1">
    <location>
        <position position="1"/>
    </location>
</feature>
<keyword evidence="2" id="KW-1185">Reference proteome</keyword>
<organism evidence="1 2">
    <name type="scientific">Mucuna pruriens</name>
    <name type="common">Velvet bean</name>
    <name type="synonym">Dolichos pruriens</name>
    <dbReference type="NCBI Taxonomy" id="157652"/>
    <lineage>
        <taxon>Eukaryota</taxon>
        <taxon>Viridiplantae</taxon>
        <taxon>Streptophyta</taxon>
        <taxon>Embryophyta</taxon>
        <taxon>Tracheophyta</taxon>
        <taxon>Spermatophyta</taxon>
        <taxon>Magnoliopsida</taxon>
        <taxon>eudicotyledons</taxon>
        <taxon>Gunneridae</taxon>
        <taxon>Pentapetalae</taxon>
        <taxon>rosids</taxon>
        <taxon>fabids</taxon>
        <taxon>Fabales</taxon>
        <taxon>Fabaceae</taxon>
        <taxon>Papilionoideae</taxon>
        <taxon>50 kb inversion clade</taxon>
        <taxon>NPAAA clade</taxon>
        <taxon>indigoferoid/millettioid clade</taxon>
        <taxon>Phaseoleae</taxon>
        <taxon>Mucuna</taxon>
    </lineage>
</organism>
<reference evidence="1" key="1">
    <citation type="submission" date="2018-05" db="EMBL/GenBank/DDBJ databases">
        <title>Draft genome of Mucuna pruriens seed.</title>
        <authorList>
            <person name="Nnadi N.E."/>
            <person name="Vos R."/>
            <person name="Hasami M.H."/>
            <person name="Devisetty U.K."/>
            <person name="Aguiy J.C."/>
        </authorList>
    </citation>
    <scope>NUCLEOTIDE SEQUENCE [LARGE SCALE GENOMIC DNA]</scope>
    <source>
        <strain evidence="1">JCA_2017</strain>
    </source>
</reference>
<name>A0A371EW43_MUCPR</name>
<dbReference type="AlphaFoldDB" id="A0A371EW43"/>
<comment type="caution">
    <text evidence="1">The sequence shown here is derived from an EMBL/GenBank/DDBJ whole genome shotgun (WGS) entry which is preliminary data.</text>
</comment>
<accession>A0A371EW43</accession>
<dbReference type="Proteomes" id="UP000257109">
    <property type="component" value="Unassembled WGS sequence"/>
</dbReference>